<comment type="caution">
    <text evidence="11">The sequence shown here is derived from an EMBL/GenBank/DDBJ whole genome shotgun (WGS) entry which is preliminary data.</text>
</comment>
<dbReference type="Proteomes" id="UP001501734">
    <property type="component" value="Unassembled WGS sequence"/>
</dbReference>
<evidence type="ECO:0000256" key="7">
    <source>
        <dbReference type="ARBA" id="ARBA00023136"/>
    </source>
</evidence>
<name>A0ABP7VG00_9BACI</name>
<protein>
    <submittedName>
        <fullName evidence="11">Competence type IV pilus major pilin ComGC</fullName>
    </submittedName>
</protein>
<organism evidence="11 12">
    <name type="scientific">Amphibacillus indicireducens</name>
    <dbReference type="NCBI Taxonomy" id="1076330"/>
    <lineage>
        <taxon>Bacteria</taxon>
        <taxon>Bacillati</taxon>
        <taxon>Bacillota</taxon>
        <taxon>Bacilli</taxon>
        <taxon>Bacillales</taxon>
        <taxon>Bacillaceae</taxon>
        <taxon>Amphibacillus</taxon>
    </lineage>
</organism>
<accession>A0ABP7VG00</accession>
<keyword evidence="12" id="KW-1185">Reference proteome</keyword>
<reference evidence="12" key="1">
    <citation type="journal article" date="2019" name="Int. J. Syst. Evol. Microbiol.">
        <title>The Global Catalogue of Microorganisms (GCM) 10K type strain sequencing project: providing services to taxonomists for standard genome sequencing and annotation.</title>
        <authorList>
            <consortium name="The Broad Institute Genomics Platform"/>
            <consortium name="The Broad Institute Genome Sequencing Center for Infectious Disease"/>
            <person name="Wu L."/>
            <person name="Ma J."/>
        </authorList>
    </citation>
    <scope>NUCLEOTIDE SEQUENCE [LARGE SCALE GENOMIC DNA]</scope>
    <source>
        <strain evidence="12">JCM 17250</strain>
    </source>
</reference>
<comment type="subcellular location">
    <subcellularLocation>
        <location evidence="1">Cell membrane</location>
        <topology evidence="1">Single-pass membrane protein</topology>
    </subcellularLocation>
    <subcellularLocation>
        <location evidence="2">Cell surface</location>
    </subcellularLocation>
</comment>
<evidence type="ECO:0000256" key="4">
    <source>
        <dbReference type="ARBA" id="ARBA00022481"/>
    </source>
</evidence>
<dbReference type="NCBIfam" id="TIGR02532">
    <property type="entry name" value="IV_pilin_GFxxxE"/>
    <property type="match status" value="1"/>
</dbReference>
<keyword evidence="5 10" id="KW-0812">Transmembrane</keyword>
<evidence type="ECO:0000256" key="1">
    <source>
        <dbReference type="ARBA" id="ARBA00004162"/>
    </source>
</evidence>
<comment type="similarity">
    <text evidence="9">Belongs to the ComGC family.</text>
</comment>
<evidence type="ECO:0000256" key="5">
    <source>
        <dbReference type="ARBA" id="ARBA00022692"/>
    </source>
</evidence>
<evidence type="ECO:0000256" key="10">
    <source>
        <dbReference type="SAM" id="Phobius"/>
    </source>
</evidence>
<dbReference type="InterPro" id="IPR045584">
    <property type="entry name" value="Pilin-like"/>
</dbReference>
<evidence type="ECO:0000313" key="11">
    <source>
        <dbReference type="EMBL" id="GAA4066121.1"/>
    </source>
</evidence>
<keyword evidence="8" id="KW-0178">Competence</keyword>
<dbReference type="Gene3D" id="3.30.700.10">
    <property type="entry name" value="Glycoprotein, Type 4 Pilin"/>
    <property type="match status" value="1"/>
</dbReference>
<dbReference type="RefSeq" id="WP_344911116.1">
    <property type="nucleotide sequence ID" value="NZ_BAABDL010000053.1"/>
</dbReference>
<dbReference type="Pfam" id="PF07963">
    <property type="entry name" value="N_methyl"/>
    <property type="match status" value="1"/>
</dbReference>
<keyword evidence="7 10" id="KW-0472">Membrane</keyword>
<dbReference type="InterPro" id="IPR016940">
    <property type="entry name" value="ComGC"/>
</dbReference>
<feature type="transmembrane region" description="Helical" evidence="10">
    <location>
        <begin position="7"/>
        <end position="32"/>
    </location>
</feature>
<evidence type="ECO:0000256" key="3">
    <source>
        <dbReference type="ARBA" id="ARBA00022475"/>
    </source>
</evidence>
<keyword evidence="3" id="KW-1003">Cell membrane</keyword>
<dbReference type="SUPFAM" id="SSF54523">
    <property type="entry name" value="Pili subunits"/>
    <property type="match status" value="1"/>
</dbReference>
<keyword evidence="6 10" id="KW-1133">Transmembrane helix</keyword>
<evidence type="ECO:0000256" key="6">
    <source>
        <dbReference type="ARBA" id="ARBA00022989"/>
    </source>
</evidence>
<evidence type="ECO:0000256" key="8">
    <source>
        <dbReference type="ARBA" id="ARBA00023287"/>
    </source>
</evidence>
<evidence type="ECO:0000313" key="12">
    <source>
        <dbReference type="Proteomes" id="UP001501734"/>
    </source>
</evidence>
<evidence type="ECO:0000256" key="2">
    <source>
        <dbReference type="ARBA" id="ARBA00004241"/>
    </source>
</evidence>
<keyword evidence="4" id="KW-0488">Methylation</keyword>
<proteinExistence type="inferred from homology"/>
<gene>
    <name evidence="11" type="primary">comGC</name>
    <name evidence="11" type="ORF">GCM10022410_10720</name>
</gene>
<dbReference type="InterPro" id="IPR012902">
    <property type="entry name" value="N_methyl_site"/>
</dbReference>
<dbReference type="NCBIfam" id="NF040999">
    <property type="entry name" value="pilin_ComGC"/>
    <property type="match status" value="1"/>
</dbReference>
<dbReference type="EMBL" id="BAABDL010000053">
    <property type="protein sequence ID" value="GAA4066121.1"/>
    <property type="molecule type" value="Genomic_DNA"/>
</dbReference>
<evidence type="ECO:0000256" key="9">
    <source>
        <dbReference type="ARBA" id="ARBA00043982"/>
    </source>
</evidence>
<sequence>MIKEENGFTLIEMLIVLAVITLLLILVVPNLADQNENINKNSEETLIKMAENQTQVYYIEKGRKPSSIKQLVEEGYLSTDEIANGQRILIYVDGDPDHIDFIDNEN</sequence>